<dbReference type="STRING" id="278856.A0A212FKE2"/>
<evidence type="ECO:0000259" key="9">
    <source>
        <dbReference type="PROSITE" id="PS50268"/>
    </source>
</evidence>
<dbReference type="GO" id="GO:0045296">
    <property type="term" value="F:cadherin binding"/>
    <property type="evidence" value="ECO:0007669"/>
    <property type="project" value="TreeGrafter"/>
</dbReference>
<evidence type="ECO:0000256" key="6">
    <source>
        <dbReference type="ARBA" id="ARBA00022989"/>
    </source>
</evidence>
<keyword evidence="6" id="KW-1133">Transmembrane helix</keyword>
<dbReference type="GO" id="GO:0044331">
    <property type="term" value="P:cell-cell adhesion mediated by cadherin"/>
    <property type="evidence" value="ECO:0007669"/>
    <property type="project" value="TreeGrafter"/>
</dbReference>
<dbReference type="Gene3D" id="2.60.40.60">
    <property type="entry name" value="Cadherins"/>
    <property type="match status" value="5"/>
</dbReference>
<dbReference type="GO" id="GO:0016339">
    <property type="term" value="P:calcium-dependent cell-cell adhesion via plasma membrane cell adhesion molecules"/>
    <property type="evidence" value="ECO:0007669"/>
    <property type="project" value="TreeGrafter"/>
</dbReference>
<gene>
    <name evidence="10" type="ORF">KGM_211456</name>
</gene>
<dbReference type="GO" id="GO:0000902">
    <property type="term" value="P:cell morphogenesis"/>
    <property type="evidence" value="ECO:0007669"/>
    <property type="project" value="TreeGrafter"/>
</dbReference>
<dbReference type="PANTHER" id="PTHR24027:SF422">
    <property type="entry name" value="CADHERIN DOMAIN-CONTAINING PROTEIN"/>
    <property type="match status" value="1"/>
</dbReference>
<dbReference type="InterPro" id="IPR002126">
    <property type="entry name" value="Cadherin-like_dom"/>
</dbReference>
<keyword evidence="4" id="KW-0677">Repeat</keyword>
<name>A0A212FKE2_DANPL</name>
<evidence type="ECO:0000256" key="3">
    <source>
        <dbReference type="ARBA" id="ARBA00022729"/>
    </source>
</evidence>
<feature type="domain" description="Cadherin" evidence="9">
    <location>
        <begin position="132"/>
        <end position="238"/>
    </location>
</feature>
<evidence type="ECO:0000313" key="11">
    <source>
        <dbReference type="Proteomes" id="UP000007151"/>
    </source>
</evidence>
<keyword evidence="11" id="KW-1185">Reference proteome</keyword>
<sequence length="602" mass="64559">MRPSPQPLNVPIIIITIQDSRCYLMNGGAVESFFISEDTPVGSIIGTLSVNGDPGDEGDISLRVQERKPAVALVPGSKNVTLTRALDREEKTGPSSVYVNVRCDRRHTTDPSFVIPVSVRVWDVNDNAPSWSGAPYRARVSELAAVGTRLLTARAHDPDQPGPHATVRYSVLPGPAAEYVGFPSELDGALVVRKPLDYETATNLTVTLRAQDGGSPPRHNDTTLTIVVMDADDQNPTFTHDHYSAVIPEDAREGTILETFPGPVAAHDQDRGINAPVTYSVRASPSPADNNTALVRLHKDSGELSVTGDLLRASLPTTIVIQATQVDNPDRYALATLSVSRAGSGSVSFPRRLYSVSVREDSAPGSVLLSLEARGQGPLQYFVSDRSFLQQFAISEAGELLLRRALDRLVRHYDYQVMVTDGRTNDTAHINISVEAVNEWEPRFKHAQYSFVVERPTGEGRVRVGRLHVHDGDPEDRVSVKVAGPDAAAVTVDDAGDVFVSAPALRNMRSDTLHLVATAVDSGTPPRQGALLVGCNACLSASRPCRCRSACLPPPPRLPPAPPPPVQCGHVRVCVCVVAGTAGRAAALPSQAQTLFGQKPPT</sequence>
<organism evidence="10 11">
    <name type="scientific">Danaus plexippus plexippus</name>
    <dbReference type="NCBI Taxonomy" id="278856"/>
    <lineage>
        <taxon>Eukaryota</taxon>
        <taxon>Metazoa</taxon>
        <taxon>Ecdysozoa</taxon>
        <taxon>Arthropoda</taxon>
        <taxon>Hexapoda</taxon>
        <taxon>Insecta</taxon>
        <taxon>Pterygota</taxon>
        <taxon>Neoptera</taxon>
        <taxon>Endopterygota</taxon>
        <taxon>Lepidoptera</taxon>
        <taxon>Glossata</taxon>
        <taxon>Ditrysia</taxon>
        <taxon>Papilionoidea</taxon>
        <taxon>Nymphalidae</taxon>
        <taxon>Danainae</taxon>
        <taxon>Danaini</taxon>
        <taxon>Danaina</taxon>
        <taxon>Danaus</taxon>
        <taxon>Danaus</taxon>
    </lineage>
</organism>
<keyword evidence="2" id="KW-0812">Transmembrane</keyword>
<evidence type="ECO:0000256" key="8">
    <source>
        <dbReference type="PROSITE-ProRule" id="PRU00043"/>
    </source>
</evidence>
<dbReference type="SMART" id="SM00112">
    <property type="entry name" value="CA"/>
    <property type="match status" value="4"/>
</dbReference>
<comment type="caution">
    <text evidence="10">The sequence shown here is derived from an EMBL/GenBank/DDBJ whole genome shotgun (WGS) entry which is preliminary data.</text>
</comment>
<dbReference type="Proteomes" id="UP000007151">
    <property type="component" value="Unassembled WGS sequence"/>
</dbReference>
<dbReference type="InterPro" id="IPR039808">
    <property type="entry name" value="Cadherin"/>
</dbReference>
<keyword evidence="3" id="KW-0732">Signal</keyword>
<evidence type="ECO:0000256" key="5">
    <source>
        <dbReference type="ARBA" id="ARBA00022837"/>
    </source>
</evidence>
<evidence type="ECO:0000256" key="7">
    <source>
        <dbReference type="ARBA" id="ARBA00023136"/>
    </source>
</evidence>
<feature type="domain" description="Cadherin" evidence="9">
    <location>
        <begin position="35"/>
        <end position="131"/>
    </location>
</feature>
<dbReference type="PROSITE" id="PS50268">
    <property type="entry name" value="CADHERIN_2"/>
    <property type="match status" value="3"/>
</dbReference>
<evidence type="ECO:0000313" key="10">
    <source>
        <dbReference type="EMBL" id="OWR54215.1"/>
    </source>
</evidence>
<keyword evidence="7" id="KW-0472">Membrane</keyword>
<dbReference type="GO" id="GO:0005509">
    <property type="term" value="F:calcium ion binding"/>
    <property type="evidence" value="ECO:0007669"/>
    <property type="project" value="UniProtKB-UniRule"/>
</dbReference>
<feature type="domain" description="Cadherin" evidence="9">
    <location>
        <begin position="239"/>
        <end position="444"/>
    </location>
</feature>
<dbReference type="GO" id="GO:0016477">
    <property type="term" value="P:cell migration"/>
    <property type="evidence" value="ECO:0007669"/>
    <property type="project" value="TreeGrafter"/>
</dbReference>
<dbReference type="PANTHER" id="PTHR24027">
    <property type="entry name" value="CADHERIN-23"/>
    <property type="match status" value="1"/>
</dbReference>
<dbReference type="KEGG" id="dpl:KGM_211456"/>
<dbReference type="GO" id="GO:0016342">
    <property type="term" value="C:catenin complex"/>
    <property type="evidence" value="ECO:0007669"/>
    <property type="project" value="TreeGrafter"/>
</dbReference>
<dbReference type="InParanoid" id="A0A212FKE2"/>
<dbReference type="InterPro" id="IPR015919">
    <property type="entry name" value="Cadherin-like_sf"/>
</dbReference>
<dbReference type="GO" id="GO:0007043">
    <property type="term" value="P:cell-cell junction assembly"/>
    <property type="evidence" value="ECO:0007669"/>
    <property type="project" value="TreeGrafter"/>
</dbReference>
<comment type="subcellular location">
    <subcellularLocation>
        <location evidence="1">Membrane</location>
        <topology evidence="1">Single-pass membrane protein</topology>
    </subcellularLocation>
</comment>
<dbReference type="PRINTS" id="PR00205">
    <property type="entry name" value="CADHERIN"/>
</dbReference>
<proteinExistence type="predicted"/>
<dbReference type="GO" id="GO:0034332">
    <property type="term" value="P:adherens junction organization"/>
    <property type="evidence" value="ECO:0007669"/>
    <property type="project" value="TreeGrafter"/>
</dbReference>
<evidence type="ECO:0000256" key="1">
    <source>
        <dbReference type="ARBA" id="ARBA00004167"/>
    </source>
</evidence>
<dbReference type="SUPFAM" id="SSF49313">
    <property type="entry name" value="Cadherin-like"/>
    <property type="match status" value="4"/>
</dbReference>
<keyword evidence="5 8" id="KW-0106">Calcium</keyword>
<dbReference type="Pfam" id="PF00028">
    <property type="entry name" value="Cadherin"/>
    <property type="match status" value="1"/>
</dbReference>
<dbReference type="FunFam" id="2.60.40.60:FF:000262">
    <property type="entry name" value="protocadherin-23 isoform X2"/>
    <property type="match status" value="1"/>
</dbReference>
<protein>
    <submittedName>
        <fullName evidence="10">Cad96Cb isoform C</fullName>
    </submittedName>
</protein>
<dbReference type="GO" id="GO:0005912">
    <property type="term" value="C:adherens junction"/>
    <property type="evidence" value="ECO:0007669"/>
    <property type="project" value="TreeGrafter"/>
</dbReference>
<evidence type="ECO:0000256" key="4">
    <source>
        <dbReference type="ARBA" id="ARBA00022737"/>
    </source>
</evidence>
<evidence type="ECO:0000256" key="2">
    <source>
        <dbReference type="ARBA" id="ARBA00022692"/>
    </source>
</evidence>
<reference evidence="10 11" key="1">
    <citation type="journal article" date="2011" name="Cell">
        <title>The monarch butterfly genome yields insights into long-distance migration.</title>
        <authorList>
            <person name="Zhan S."/>
            <person name="Merlin C."/>
            <person name="Boore J.L."/>
            <person name="Reppert S.M."/>
        </authorList>
    </citation>
    <scope>NUCLEOTIDE SEQUENCE [LARGE SCALE GENOMIC DNA]</scope>
    <source>
        <strain evidence="10">F-2</strain>
    </source>
</reference>
<dbReference type="AlphaFoldDB" id="A0A212FKE2"/>
<accession>A0A212FKE2</accession>
<dbReference type="FunCoup" id="A0A212FKE2">
    <property type="interactions" value="66"/>
</dbReference>
<dbReference type="CDD" id="cd11304">
    <property type="entry name" value="Cadherin_repeat"/>
    <property type="match status" value="3"/>
</dbReference>
<dbReference type="GO" id="GO:0008013">
    <property type="term" value="F:beta-catenin binding"/>
    <property type="evidence" value="ECO:0007669"/>
    <property type="project" value="TreeGrafter"/>
</dbReference>
<dbReference type="GO" id="GO:0007156">
    <property type="term" value="P:homophilic cell adhesion via plasma membrane adhesion molecules"/>
    <property type="evidence" value="ECO:0007669"/>
    <property type="project" value="InterPro"/>
</dbReference>
<dbReference type="EMBL" id="AGBW02008061">
    <property type="protein sequence ID" value="OWR54215.1"/>
    <property type="molecule type" value="Genomic_DNA"/>
</dbReference>